<keyword evidence="2" id="KW-0175">Coiled coil</keyword>
<evidence type="ECO:0000313" key="3">
    <source>
        <dbReference type="EMBL" id="KER05578.1"/>
    </source>
</evidence>
<organism evidence="3 4">
    <name type="scientific">Marine Group I thaumarchaeote SCGC AAA799-E16</name>
    <dbReference type="NCBI Taxonomy" id="1502292"/>
    <lineage>
        <taxon>Archaea</taxon>
        <taxon>Nitrososphaerota</taxon>
        <taxon>Marine Group I</taxon>
    </lineage>
</organism>
<keyword evidence="1" id="KW-0233">DNA recombination</keyword>
<dbReference type="EMBL" id="JNVL01000043">
    <property type="protein sequence ID" value="KER05578.1"/>
    <property type="molecule type" value="Genomic_DNA"/>
</dbReference>
<dbReference type="InterPro" id="IPR013762">
    <property type="entry name" value="Integrase-like_cat_sf"/>
</dbReference>
<dbReference type="Gene3D" id="1.10.443.10">
    <property type="entry name" value="Intergrase catalytic core"/>
    <property type="match status" value="1"/>
</dbReference>
<dbReference type="GO" id="GO:0003677">
    <property type="term" value="F:DNA binding"/>
    <property type="evidence" value="ECO:0007669"/>
    <property type="project" value="InterPro"/>
</dbReference>
<reference evidence="3 4" key="1">
    <citation type="submission" date="2014-06" db="EMBL/GenBank/DDBJ databases">
        <authorList>
            <person name="Ngugi D.K."/>
            <person name="Blom J."/>
            <person name="Alam I."/>
            <person name="Rashid M."/>
            <person name="Ba Alawi W."/>
            <person name="Zhang G."/>
            <person name="Hikmawan T."/>
            <person name="Guan Y."/>
            <person name="Antunes A."/>
            <person name="Siam R."/>
            <person name="Eldorry H."/>
            <person name="Bajic V."/>
            <person name="Stingl U."/>
        </authorList>
    </citation>
    <scope>NUCLEOTIDE SEQUENCE [LARGE SCALE GENOMIC DNA]</scope>
    <source>
        <strain evidence="3">SCGC AAA799-E16</strain>
    </source>
</reference>
<dbReference type="SUPFAM" id="SSF56349">
    <property type="entry name" value="DNA breaking-rejoining enzymes"/>
    <property type="match status" value="1"/>
</dbReference>
<sequence length="401" mass="46505">MAQRIISQIELSIQKELDEQKVKSKAYFKFKQAIKKPTTLRAYKLALDRFMILSNMKSYDKVTELKSDKIQDLLESYIISLNKMSFQTASQRLAGVELFFDMNMILYHKKILRKLLPGNDKEQGGKLPYTTEEIKEMLSLTTKLRSKAIIHFFASTGCRPSAIADPILRLKHVEEMDHKCKSILVYSGSKEKYYAFLTPEASKALDSYLNQRKLNGEKLDEESPVFANISDFPTTKQAHLSVNSTNQIIRDILKKSSIERKRNGQRHDKAELYGFRKRFNTILKLENEINSNIAEKLMAHKRGLDGTYLQPTKEECFGEFIKAIPQLTIDSTQKQQIQIKDLEEKLETTENLKARIQSLEESKGLYKQEMELMSKKKHTTIEDLQEQMQEMAKAIQELKKE</sequence>
<protein>
    <submittedName>
        <fullName evidence="3">Integrase family protein</fullName>
    </submittedName>
</protein>
<comment type="caution">
    <text evidence="3">The sequence shown here is derived from an EMBL/GenBank/DDBJ whole genome shotgun (WGS) entry which is preliminary data.</text>
</comment>
<name>A0A081S3S5_9ARCH</name>
<evidence type="ECO:0000256" key="1">
    <source>
        <dbReference type="ARBA" id="ARBA00023172"/>
    </source>
</evidence>
<dbReference type="GO" id="GO:0015074">
    <property type="term" value="P:DNA integration"/>
    <property type="evidence" value="ECO:0007669"/>
    <property type="project" value="InterPro"/>
</dbReference>
<evidence type="ECO:0000256" key="2">
    <source>
        <dbReference type="SAM" id="Coils"/>
    </source>
</evidence>
<gene>
    <name evidence="3" type="ORF">AAA799E16_01750</name>
</gene>
<proteinExistence type="predicted"/>
<dbReference type="AlphaFoldDB" id="A0A081S3S5"/>
<evidence type="ECO:0000313" key="4">
    <source>
        <dbReference type="Proteomes" id="UP000028027"/>
    </source>
</evidence>
<keyword evidence="4" id="KW-1185">Reference proteome</keyword>
<feature type="coiled-coil region" evidence="2">
    <location>
        <begin position="332"/>
        <end position="401"/>
    </location>
</feature>
<dbReference type="Proteomes" id="UP000028027">
    <property type="component" value="Unassembled WGS sequence"/>
</dbReference>
<dbReference type="InterPro" id="IPR011010">
    <property type="entry name" value="DNA_brk_join_enz"/>
</dbReference>
<dbReference type="GO" id="GO:0006310">
    <property type="term" value="P:DNA recombination"/>
    <property type="evidence" value="ECO:0007669"/>
    <property type="project" value="UniProtKB-KW"/>
</dbReference>
<accession>A0A081S3S5</accession>